<evidence type="ECO:0000313" key="7">
    <source>
        <dbReference type="EMBL" id="PZP53832.1"/>
    </source>
</evidence>
<feature type="transmembrane region" description="Helical" evidence="5">
    <location>
        <begin position="448"/>
        <end position="474"/>
    </location>
</feature>
<feature type="transmembrane region" description="Helical" evidence="5">
    <location>
        <begin position="560"/>
        <end position="583"/>
    </location>
</feature>
<dbReference type="SUPFAM" id="SSF56024">
    <property type="entry name" value="Phospholipase D/nuclease"/>
    <property type="match status" value="2"/>
</dbReference>
<dbReference type="SMART" id="SM00155">
    <property type="entry name" value="PLDc"/>
    <property type="match status" value="2"/>
</dbReference>
<dbReference type="Pfam" id="PF13091">
    <property type="entry name" value="PLDc_2"/>
    <property type="match status" value="1"/>
</dbReference>
<dbReference type="InterPro" id="IPR001736">
    <property type="entry name" value="PLipase_D/transphosphatidylase"/>
</dbReference>
<dbReference type="GO" id="GO:0009395">
    <property type="term" value="P:phospholipid catabolic process"/>
    <property type="evidence" value="ECO:0007669"/>
    <property type="project" value="TreeGrafter"/>
</dbReference>
<evidence type="ECO:0000256" key="1">
    <source>
        <dbReference type="ARBA" id="ARBA00000798"/>
    </source>
</evidence>
<dbReference type="CDD" id="cd09143">
    <property type="entry name" value="PLDc_vPLD1_2_like_bac_2"/>
    <property type="match status" value="1"/>
</dbReference>
<name>A0A2W5HE72_9BACT</name>
<comment type="catalytic activity">
    <reaction evidence="1">
        <text>a 1,2-diacyl-sn-glycero-3-phosphocholine + H2O = a 1,2-diacyl-sn-glycero-3-phosphate + choline + H(+)</text>
        <dbReference type="Rhea" id="RHEA:14445"/>
        <dbReference type="ChEBI" id="CHEBI:15354"/>
        <dbReference type="ChEBI" id="CHEBI:15377"/>
        <dbReference type="ChEBI" id="CHEBI:15378"/>
        <dbReference type="ChEBI" id="CHEBI:57643"/>
        <dbReference type="ChEBI" id="CHEBI:58608"/>
        <dbReference type="EC" id="3.1.4.4"/>
    </reaction>
</comment>
<keyword evidence="4" id="KW-0443">Lipid metabolism</keyword>
<accession>A0A2W5HE72</accession>
<gene>
    <name evidence="7" type="ORF">DI586_10630</name>
</gene>
<feature type="transmembrane region" description="Helical" evidence="5">
    <location>
        <begin position="534"/>
        <end position="553"/>
    </location>
</feature>
<dbReference type="InterPro" id="IPR032816">
    <property type="entry name" value="VTT_dom"/>
</dbReference>
<keyword evidence="2" id="KW-0677">Repeat</keyword>
<organism evidence="7 8">
    <name type="scientific">Micavibrio aeruginosavorus</name>
    <dbReference type="NCBI Taxonomy" id="349221"/>
    <lineage>
        <taxon>Bacteria</taxon>
        <taxon>Pseudomonadati</taxon>
        <taxon>Bdellovibrionota</taxon>
        <taxon>Bdellovibrionia</taxon>
        <taxon>Bdellovibrionales</taxon>
        <taxon>Pseudobdellovibrionaceae</taxon>
        <taxon>Micavibrio</taxon>
    </lineage>
</organism>
<evidence type="ECO:0000256" key="5">
    <source>
        <dbReference type="SAM" id="Phobius"/>
    </source>
</evidence>
<dbReference type="Proteomes" id="UP000249739">
    <property type="component" value="Unassembled WGS sequence"/>
</dbReference>
<dbReference type="Pfam" id="PF09335">
    <property type="entry name" value="VTT_dom"/>
    <property type="match status" value="1"/>
</dbReference>
<evidence type="ECO:0000313" key="8">
    <source>
        <dbReference type="Proteomes" id="UP000249739"/>
    </source>
</evidence>
<dbReference type="EMBL" id="QFOT01000163">
    <property type="protein sequence ID" value="PZP53832.1"/>
    <property type="molecule type" value="Genomic_DNA"/>
</dbReference>
<reference evidence="7 8" key="1">
    <citation type="submission" date="2017-08" db="EMBL/GenBank/DDBJ databases">
        <title>Infants hospitalized years apart are colonized by the same room-sourced microbial strains.</title>
        <authorList>
            <person name="Brooks B."/>
            <person name="Olm M.R."/>
            <person name="Firek B.A."/>
            <person name="Baker R."/>
            <person name="Thomas B.C."/>
            <person name="Morowitz M.J."/>
            <person name="Banfield J.F."/>
        </authorList>
    </citation>
    <scope>NUCLEOTIDE SEQUENCE [LARGE SCALE GENOMIC DNA]</scope>
    <source>
        <strain evidence="7">S2_006_000_R2_64</strain>
    </source>
</reference>
<evidence type="ECO:0000256" key="2">
    <source>
        <dbReference type="ARBA" id="ARBA00022737"/>
    </source>
</evidence>
<keyword evidence="5" id="KW-1133">Transmembrane helix</keyword>
<evidence type="ECO:0000256" key="4">
    <source>
        <dbReference type="ARBA" id="ARBA00023098"/>
    </source>
</evidence>
<dbReference type="GO" id="GO:0004630">
    <property type="term" value="F:phospholipase D activity"/>
    <property type="evidence" value="ECO:0007669"/>
    <property type="project" value="UniProtKB-EC"/>
</dbReference>
<feature type="domain" description="PLD phosphodiesterase" evidence="6">
    <location>
        <begin position="35"/>
        <end position="62"/>
    </location>
</feature>
<dbReference type="InterPro" id="IPR025202">
    <property type="entry name" value="PLD-like_dom"/>
</dbReference>
<sequence length="624" mass="70001">MRRFFAKEREPLAGLRWGSLKSNNLHYCIDGVLPLGSCHHQKIAVIDDEVGYCGGMDIALARWDFREHHPVNKERKDPKGLLDPHHVEPFAPYHDLMMVTAGNSARALAELFRDRWNLACDDKIFPLSSEKAQGLPTAWPDSDPPDFENVDIAIARTLPPVKRQPRREEIFPAYLAEISKAEKFIYIENQFLVQIDIARALNKRLREKPELRVLAISCDLPKGIMERKSMWAPRLKFREIIESGGVADRVALVHPVSRENGKEDPVRIHSKLMIIDDKFLHLGSANINNRSMGFDTECDQILIGQDQKSRKKISDVRTDLIREHSGREALEIGRLVDSFAPINDFLEEVPTSRQHFKRINDEAFRKESFVQFAKMIADPRRPLISADITIPLSRKHFGKHFSKPWVWLFLALLTLAAVSGIAFANNGPDWLSLKNITGWLSALDNSAYTIPIILGLFVISSLIMFPITILIAATSAALGPLAGFLLSITGTLLSACIGYGIGRKLGFSKIIDVFGKKTETLRNQLNKRGTSSVAVIRMLPILPFGLMNMLFGINAIPFRSYLAGTFLGILPGTITLAFLGSSLFKVISSPSPQNIIFLFIGVAVWILLLILSHRLESKLHRKAL</sequence>
<keyword evidence="5" id="KW-0472">Membrane</keyword>
<dbReference type="PANTHER" id="PTHR18896:SF76">
    <property type="entry name" value="PHOSPHOLIPASE"/>
    <property type="match status" value="1"/>
</dbReference>
<feature type="transmembrane region" description="Helical" evidence="5">
    <location>
        <begin position="405"/>
        <end position="424"/>
    </location>
</feature>
<evidence type="ECO:0000259" key="6">
    <source>
        <dbReference type="PROSITE" id="PS50035"/>
    </source>
</evidence>
<dbReference type="Gene3D" id="3.30.870.10">
    <property type="entry name" value="Endonuclease Chain A"/>
    <property type="match status" value="2"/>
</dbReference>
<dbReference type="PROSITE" id="PS50035">
    <property type="entry name" value="PLD"/>
    <property type="match status" value="2"/>
</dbReference>
<feature type="transmembrane region" description="Helical" evidence="5">
    <location>
        <begin position="481"/>
        <end position="501"/>
    </location>
</feature>
<comment type="caution">
    <text evidence="7">The sequence shown here is derived from an EMBL/GenBank/DDBJ whole genome shotgun (WGS) entry which is preliminary data.</text>
</comment>
<protein>
    <submittedName>
        <fullName evidence="7">Phospholipase</fullName>
    </submittedName>
</protein>
<feature type="domain" description="PLD phosphodiesterase" evidence="6">
    <location>
        <begin position="264"/>
        <end position="291"/>
    </location>
</feature>
<dbReference type="PANTHER" id="PTHR18896">
    <property type="entry name" value="PHOSPHOLIPASE D"/>
    <property type="match status" value="1"/>
</dbReference>
<dbReference type="AlphaFoldDB" id="A0A2W5HE72"/>
<feature type="transmembrane region" description="Helical" evidence="5">
    <location>
        <begin position="595"/>
        <end position="612"/>
    </location>
</feature>
<keyword evidence="5" id="KW-0812">Transmembrane</keyword>
<evidence type="ECO:0000256" key="3">
    <source>
        <dbReference type="ARBA" id="ARBA00022801"/>
    </source>
</evidence>
<dbReference type="InterPro" id="IPR015679">
    <property type="entry name" value="PLipase_D_fam"/>
</dbReference>
<keyword evidence="3" id="KW-0378">Hydrolase</keyword>
<proteinExistence type="predicted"/>